<feature type="transmembrane region" description="Helical" evidence="6">
    <location>
        <begin position="128"/>
        <end position="150"/>
    </location>
</feature>
<keyword evidence="6" id="KW-0472">Membrane</keyword>
<feature type="transmembrane region" description="Helical" evidence="6">
    <location>
        <begin position="62"/>
        <end position="81"/>
    </location>
</feature>
<evidence type="ECO:0000256" key="4">
    <source>
        <dbReference type="ARBA" id="ARBA00022679"/>
    </source>
</evidence>
<name>A0AAW9RUY9_9HYPH</name>
<keyword evidence="5 8" id="KW-0418">Kinase</keyword>
<keyword evidence="4" id="KW-0808">Transferase</keyword>
<protein>
    <recommendedName>
        <fullName evidence="2">histidine kinase</fullName>
        <ecNumber evidence="2">2.7.13.3</ecNumber>
    </recommendedName>
</protein>
<dbReference type="SMART" id="SM00387">
    <property type="entry name" value="HATPase_c"/>
    <property type="match status" value="1"/>
</dbReference>
<dbReference type="InterPro" id="IPR005467">
    <property type="entry name" value="His_kinase_dom"/>
</dbReference>
<evidence type="ECO:0000256" key="5">
    <source>
        <dbReference type="ARBA" id="ARBA00022777"/>
    </source>
</evidence>
<dbReference type="SUPFAM" id="SSF55874">
    <property type="entry name" value="ATPase domain of HSP90 chaperone/DNA topoisomerase II/histidine kinase"/>
    <property type="match status" value="1"/>
</dbReference>
<dbReference type="GO" id="GO:0000155">
    <property type="term" value="F:phosphorelay sensor kinase activity"/>
    <property type="evidence" value="ECO:0007669"/>
    <property type="project" value="InterPro"/>
</dbReference>
<dbReference type="SMART" id="SM00091">
    <property type="entry name" value="PAS"/>
    <property type="match status" value="1"/>
</dbReference>
<feature type="transmembrane region" description="Helical" evidence="6">
    <location>
        <begin position="171"/>
        <end position="192"/>
    </location>
</feature>
<organism evidence="8 9">
    <name type="scientific">Microbaculum marinum</name>
    <dbReference type="NCBI Taxonomy" id="1764581"/>
    <lineage>
        <taxon>Bacteria</taxon>
        <taxon>Pseudomonadati</taxon>
        <taxon>Pseudomonadota</taxon>
        <taxon>Alphaproteobacteria</taxon>
        <taxon>Hyphomicrobiales</taxon>
        <taxon>Tepidamorphaceae</taxon>
        <taxon>Microbaculum</taxon>
    </lineage>
</organism>
<evidence type="ECO:0000313" key="9">
    <source>
        <dbReference type="Proteomes" id="UP001378188"/>
    </source>
</evidence>
<dbReference type="EC" id="2.7.13.3" evidence="2"/>
<sequence>MRVTRYFLPFSRVVQAMVHPCARRDPLQAALHATFIATRLIAVAVAAISLPVYLAVWGAPDALAAICFAWLAAPMAVAFYLSRTGRLWVAHVMSAASMALLILVLATWTGGMASPFLPWLAAVPAEAALSGSGMIVLLSIAVSGGALIGMTAAEAVGAIPAATADPGATSALGLIGVLPILAFVGLMTGRAWSLARRAAAVERAGHDRLRRIANAASDAILTLRRNGNVTFATDAAEAIFSVPGAALCGDGLFARVHVADRPGYLTTLDVAAAGGAASTELRIDAAPSGVAADYVWVEMRCRPLVVGEGGSPDIVAVISRIGSRKQAEGELRLAQEEAERANLAKGRFLASMSHELRTPLNAILGFSDILRTGADEGRGTDGVSGPAIPVLDDEKRREYASLIHESGVHLLEVVNDILDMSKIDSGHFEIFPESLDVVELVETCRRMVADQVAQAGLRIETDLPHSVSKISADPRASKQIVLNLLTNAVKFSRRGGRIVVGAYREDRSVVLYVADEGVGIARCDVPRLGEPFCQLDSGYERRHQGTGLGLSVVKGLVALHGGTMEIDSELGVGTRILIRLPEIAATATVADRPGVTEMPYKLIA</sequence>
<accession>A0AAW9RUY9</accession>
<dbReference type="PANTHER" id="PTHR43047">
    <property type="entry name" value="TWO-COMPONENT HISTIDINE PROTEIN KINASE"/>
    <property type="match status" value="1"/>
</dbReference>
<feature type="domain" description="Histidine kinase" evidence="7">
    <location>
        <begin position="351"/>
        <end position="584"/>
    </location>
</feature>
<dbReference type="GO" id="GO:0009927">
    <property type="term" value="F:histidine phosphotransfer kinase activity"/>
    <property type="evidence" value="ECO:0007669"/>
    <property type="project" value="TreeGrafter"/>
</dbReference>
<dbReference type="Gene3D" id="1.10.287.130">
    <property type="match status" value="1"/>
</dbReference>
<dbReference type="RefSeq" id="WP_340329028.1">
    <property type="nucleotide sequence ID" value="NZ_JAZHOF010000003.1"/>
</dbReference>
<keyword evidence="9" id="KW-1185">Reference proteome</keyword>
<dbReference type="InterPro" id="IPR004358">
    <property type="entry name" value="Sig_transdc_His_kin-like_C"/>
</dbReference>
<evidence type="ECO:0000313" key="8">
    <source>
        <dbReference type="EMBL" id="MEJ8571326.1"/>
    </source>
</evidence>
<dbReference type="CDD" id="cd00130">
    <property type="entry name" value="PAS"/>
    <property type="match status" value="1"/>
</dbReference>
<keyword evidence="3" id="KW-0597">Phosphoprotein</keyword>
<dbReference type="PANTHER" id="PTHR43047:SF63">
    <property type="entry name" value="HISTIDINE KINASE"/>
    <property type="match status" value="1"/>
</dbReference>
<keyword evidence="6" id="KW-0812">Transmembrane</keyword>
<dbReference type="EMBL" id="JAZHOF010000003">
    <property type="protein sequence ID" value="MEJ8571326.1"/>
    <property type="molecule type" value="Genomic_DNA"/>
</dbReference>
<dbReference type="Gene3D" id="3.30.450.20">
    <property type="entry name" value="PAS domain"/>
    <property type="match status" value="1"/>
</dbReference>
<dbReference type="GO" id="GO:0005886">
    <property type="term" value="C:plasma membrane"/>
    <property type="evidence" value="ECO:0007669"/>
    <property type="project" value="TreeGrafter"/>
</dbReference>
<dbReference type="Pfam" id="PF00512">
    <property type="entry name" value="HisKA"/>
    <property type="match status" value="1"/>
</dbReference>
<dbReference type="FunFam" id="3.30.565.10:FF:000006">
    <property type="entry name" value="Sensor histidine kinase WalK"/>
    <property type="match status" value="1"/>
</dbReference>
<dbReference type="InterPro" id="IPR003661">
    <property type="entry name" value="HisK_dim/P_dom"/>
</dbReference>
<evidence type="ECO:0000256" key="2">
    <source>
        <dbReference type="ARBA" id="ARBA00012438"/>
    </source>
</evidence>
<comment type="catalytic activity">
    <reaction evidence="1">
        <text>ATP + protein L-histidine = ADP + protein N-phospho-L-histidine.</text>
        <dbReference type="EC" id="2.7.13.3"/>
    </reaction>
</comment>
<feature type="transmembrane region" description="Helical" evidence="6">
    <location>
        <begin position="33"/>
        <end position="56"/>
    </location>
</feature>
<dbReference type="SMART" id="SM00388">
    <property type="entry name" value="HisKA"/>
    <property type="match status" value="1"/>
</dbReference>
<dbReference type="CDD" id="cd00082">
    <property type="entry name" value="HisKA"/>
    <property type="match status" value="1"/>
</dbReference>
<dbReference type="Gene3D" id="3.30.565.10">
    <property type="entry name" value="Histidine kinase-like ATPase, C-terminal domain"/>
    <property type="match status" value="1"/>
</dbReference>
<dbReference type="InterPro" id="IPR003594">
    <property type="entry name" value="HATPase_dom"/>
</dbReference>
<evidence type="ECO:0000256" key="1">
    <source>
        <dbReference type="ARBA" id="ARBA00000085"/>
    </source>
</evidence>
<dbReference type="GO" id="GO:0006355">
    <property type="term" value="P:regulation of DNA-templated transcription"/>
    <property type="evidence" value="ECO:0007669"/>
    <property type="project" value="InterPro"/>
</dbReference>
<dbReference type="InterPro" id="IPR036890">
    <property type="entry name" value="HATPase_C_sf"/>
</dbReference>
<dbReference type="SUPFAM" id="SSF55785">
    <property type="entry name" value="PYP-like sensor domain (PAS domain)"/>
    <property type="match status" value="1"/>
</dbReference>
<dbReference type="Pfam" id="PF02518">
    <property type="entry name" value="HATPase_c"/>
    <property type="match status" value="1"/>
</dbReference>
<dbReference type="PROSITE" id="PS50109">
    <property type="entry name" value="HIS_KIN"/>
    <property type="match status" value="1"/>
</dbReference>
<feature type="transmembrane region" description="Helical" evidence="6">
    <location>
        <begin position="88"/>
        <end position="108"/>
    </location>
</feature>
<reference evidence="8 9" key="1">
    <citation type="submission" date="2024-02" db="EMBL/GenBank/DDBJ databases">
        <title>Genome analysis and characterization of Microbaculum marinisediminis sp. nov., isolated from marine sediment.</title>
        <authorList>
            <person name="Du Z.-J."/>
            <person name="Ye Y.-Q."/>
            <person name="Zhang Z.-R."/>
            <person name="Yuan S.-M."/>
            <person name="Zhang X.-Y."/>
        </authorList>
    </citation>
    <scope>NUCLEOTIDE SEQUENCE [LARGE SCALE GENOMIC DNA]</scope>
    <source>
        <strain evidence="8 9">SDUM1044001</strain>
    </source>
</reference>
<evidence type="ECO:0000256" key="6">
    <source>
        <dbReference type="SAM" id="Phobius"/>
    </source>
</evidence>
<dbReference type="PRINTS" id="PR00344">
    <property type="entry name" value="BCTRLSENSOR"/>
</dbReference>
<evidence type="ECO:0000256" key="3">
    <source>
        <dbReference type="ARBA" id="ARBA00022553"/>
    </source>
</evidence>
<dbReference type="InterPro" id="IPR000014">
    <property type="entry name" value="PAS"/>
</dbReference>
<dbReference type="AlphaFoldDB" id="A0AAW9RUY9"/>
<gene>
    <name evidence="8" type="ORF">V3328_07580</name>
</gene>
<dbReference type="InterPro" id="IPR036097">
    <property type="entry name" value="HisK_dim/P_sf"/>
</dbReference>
<comment type="caution">
    <text evidence="8">The sequence shown here is derived from an EMBL/GenBank/DDBJ whole genome shotgun (WGS) entry which is preliminary data.</text>
</comment>
<proteinExistence type="predicted"/>
<evidence type="ECO:0000259" key="7">
    <source>
        <dbReference type="PROSITE" id="PS50109"/>
    </source>
</evidence>
<dbReference type="SUPFAM" id="SSF47384">
    <property type="entry name" value="Homodimeric domain of signal transducing histidine kinase"/>
    <property type="match status" value="1"/>
</dbReference>
<dbReference type="InterPro" id="IPR035965">
    <property type="entry name" value="PAS-like_dom_sf"/>
</dbReference>
<dbReference type="Pfam" id="PF00989">
    <property type="entry name" value="PAS"/>
    <property type="match status" value="1"/>
</dbReference>
<keyword evidence="6" id="KW-1133">Transmembrane helix</keyword>
<dbReference type="InterPro" id="IPR013767">
    <property type="entry name" value="PAS_fold"/>
</dbReference>
<dbReference type="Proteomes" id="UP001378188">
    <property type="component" value="Unassembled WGS sequence"/>
</dbReference>